<keyword evidence="3" id="KW-1185">Reference proteome</keyword>
<dbReference type="EMBL" id="AP009608">
    <property type="protein sequence ID" value="BAH69370.1"/>
    <property type="molecule type" value="Genomic_DNA"/>
</dbReference>
<organism evidence="2 3">
    <name type="scientific">Mycoplasmopsis fermentans (strain ATCC 19989 / NBRC 14854 / NCTC 10117 / PG18)</name>
    <name type="common">Mycoplasma fermentans</name>
    <dbReference type="NCBI Taxonomy" id="496833"/>
    <lineage>
        <taxon>Bacteria</taxon>
        <taxon>Bacillati</taxon>
        <taxon>Mycoplasmatota</taxon>
        <taxon>Mycoplasmoidales</taxon>
        <taxon>Metamycoplasmataceae</taxon>
        <taxon>Mycoplasmopsis</taxon>
    </lineage>
</organism>
<accession>C4XDZ8</accession>
<dbReference type="SUPFAM" id="SSF52833">
    <property type="entry name" value="Thioredoxin-like"/>
    <property type="match status" value="1"/>
</dbReference>
<evidence type="ECO:0000259" key="1">
    <source>
        <dbReference type="PROSITE" id="PS51352"/>
    </source>
</evidence>
<name>C4XDZ8_MYCFP</name>
<evidence type="ECO:0000313" key="2">
    <source>
        <dbReference type="EMBL" id="BAH69370.1"/>
    </source>
</evidence>
<dbReference type="PROSITE" id="PS51352">
    <property type="entry name" value="THIOREDOXIN_2"/>
    <property type="match status" value="1"/>
</dbReference>
<gene>
    <name evidence="2" type="ordered locus">MBIO_0105</name>
</gene>
<dbReference type="Pfam" id="PF00085">
    <property type="entry name" value="Thioredoxin"/>
    <property type="match status" value="1"/>
</dbReference>
<dbReference type="InterPro" id="IPR050620">
    <property type="entry name" value="Thioredoxin_H-type-like"/>
</dbReference>
<sequence>MGVKMKQVAWNEVQNMVANSNNENNIYFITFTTSWCPDCKVMKPIVESVEEEYKEYNEIIFLEVDAEKAQLFREINNRWKILHVPTFLIMKNNKIIQRGENYYPKEILCDWVEKVLE</sequence>
<dbReference type="Gene3D" id="3.40.30.10">
    <property type="entry name" value="Glutaredoxin"/>
    <property type="match status" value="1"/>
</dbReference>
<dbReference type="KEGG" id="mfp:MBIO_0105"/>
<reference evidence="2 3" key="1">
    <citation type="journal article" date="2009" name="Curr. Microbiol.">
        <title>Molecular cloning and expression of a novel cholinephosphotransferase involved in glycoglycerophospholipid biosynthesis of Mycoplasma fermentans.</title>
        <authorList>
            <person name="Ishida N."/>
            <person name="Irikura D."/>
            <person name="Matsuda K."/>
            <person name="Sato S."/>
            <person name="Asano K."/>
        </authorList>
    </citation>
    <scope>NUCLEOTIDE SEQUENCE [LARGE SCALE GENOMIC DNA]</scope>
    <source>
        <strain evidence="3">ATCC 19989 / NBRC 14854 / NCTC 10117 / PG18</strain>
    </source>
</reference>
<dbReference type="PANTHER" id="PTHR10438">
    <property type="entry name" value="THIOREDOXIN"/>
    <property type="match status" value="1"/>
</dbReference>
<dbReference type="PATRIC" id="fig|496833.3.peg.524"/>
<dbReference type="PANTHER" id="PTHR10438:SF468">
    <property type="entry name" value="THIOREDOXIN-1-RELATED"/>
    <property type="match status" value="1"/>
</dbReference>
<protein>
    <recommendedName>
        <fullName evidence="1">Thioredoxin domain-containing protein</fullName>
    </recommendedName>
</protein>
<dbReference type="InterPro" id="IPR013766">
    <property type="entry name" value="Thioredoxin_domain"/>
</dbReference>
<proteinExistence type="predicted"/>
<dbReference type="eggNOG" id="COG3118">
    <property type="taxonomic scope" value="Bacteria"/>
</dbReference>
<feature type="domain" description="Thioredoxin" evidence="1">
    <location>
        <begin position="1"/>
        <end position="117"/>
    </location>
</feature>
<dbReference type="AlphaFoldDB" id="C4XDZ8"/>
<dbReference type="Proteomes" id="UP000006810">
    <property type="component" value="Chromosome"/>
</dbReference>
<dbReference type="InterPro" id="IPR036249">
    <property type="entry name" value="Thioredoxin-like_sf"/>
</dbReference>
<dbReference type="CDD" id="cd02947">
    <property type="entry name" value="TRX_family"/>
    <property type="match status" value="1"/>
</dbReference>
<dbReference type="HOGENOM" id="CLU_090389_10_4_14"/>
<evidence type="ECO:0000313" key="3">
    <source>
        <dbReference type="Proteomes" id="UP000006810"/>
    </source>
</evidence>